<gene>
    <name evidence="2" type="ORF">IEZ26_06080</name>
</gene>
<reference evidence="2 3" key="1">
    <citation type="submission" date="2020-09" db="EMBL/GenBank/DDBJ databases">
        <title>novel species in genus Nocardioides.</title>
        <authorList>
            <person name="Zhang G."/>
        </authorList>
    </citation>
    <scope>NUCLEOTIDE SEQUENCE [LARGE SCALE GENOMIC DNA]</scope>
    <source>
        <strain evidence="2 3">KCTC 39551</strain>
    </source>
</reference>
<keyword evidence="1" id="KW-0812">Transmembrane</keyword>
<evidence type="ECO:0000313" key="2">
    <source>
        <dbReference type="EMBL" id="MBD3924182.1"/>
    </source>
</evidence>
<proteinExistence type="predicted"/>
<keyword evidence="1" id="KW-1133">Transmembrane helix</keyword>
<dbReference type="EMBL" id="JACXYZ010000001">
    <property type="protein sequence ID" value="MBD3924182.1"/>
    <property type="molecule type" value="Genomic_DNA"/>
</dbReference>
<keyword evidence="1" id="KW-0472">Membrane</keyword>
<accession>A0ABR8N7R0</accession>
<protein>
    <submittedName>
        <fullName evidence="2">Uncharacterized protein</fullName>
    </submittedName>
</protein>
<comment type="caution">
    <text evidence="2">The sequence shown here is derived from an EMBL/GenBank/DDBJ whole genome shotgun (WGS) entry which is preliminary data.</text>
</comment>
<evidence type="ECO:0000313" key="3">
    <source>
        <dbReference type="Proteomes" id="UP000618818"/>
    </source>
</evidence>
<organism evidence="2 3">
    <name type="scientific">Nocardioides cavernae</name>
    <dbReference type="NCBI Taxonomy" id="1921566"/>
    <lineage>
        <taxon>Bacteria</taxon>
        <taxon>Bacillati</taxon>
        <taxon>Actinomycetota</taxon>
        <taxon>Actinomycetes</taxon>
        <taxon>Propionibacteriales</taxon>
        <taxon>Nocardioidaceae</taxon>
        <taxon>Nocardioides</taxon>
    </lineage>
</organism>
<dbReference type="Proteomes" id="UP000618818">
    <property type="component" value="Unassembled WGS sequence"/>
</dbReference>
<dbReference type="RefSeq" id="WP_191193971.1">
    <property type="nucleotide sequence ID" value="NZ_JACXYZ010000001.1"/>
</dbReference>
<evidence type="ECO:0000256" key="1">
    <source>
        <dbReference type="SAM" id="Phobius"/>
    </source>
</evidence>
<feature type="transmembrane region" description="Helical" evidence="1">
    <location>
        <begin position="16"/>
        <end position="38"/>
    </location>
</feature>
<sequence length="60" mass="6590">MPIVQYTQHDWPPGSYALVFFAAAALFLVGMGIFLIGANREQRGTTARHARGDKHGPVLH</sequence>
<keyword evidence="3" id="KW-1185">Reference proteome</keyword>
<name>A0ABR8N7R0_9ACTN</name>